<dbReference type="RefSeq" id="WP_264732710.1">
    <property type="nucleotide sequence ID" value="NZ_JAPDNR010000001.1"/>
</dbReference>
<dbReference type="EMBL" id="JAPDNS010000002">
    <property type="protein sequence ID" value="MCW3485893.1"/>
    <property type="molecule type" value="Genomic_DNA"/>
</dbReference>
<evidence type="ECO:0000313" key="2">
    <source>
        <dbReference type="Proteomes" id="UP001207742"/>
    </source>
</evidence>
<gene>
    <name evidence="1" type="ORF">OL497_18450</name>
</gene>
<comment type="caution">
    <text evidence="1">The sequence shown here is derived from an EMBL/GenBank/DDBJ whole genome shotgun (WGS) entry which is preliminary data.</text>
</comment>
<name>A0ABT3IPL8_9BACT</name>
<organism evidence="1 2">
    <name type="scientific">Chitinophaga nivalis</name>
    <dbReference type="NCBI Taxonomy" id="2991709"/>
    <lineage>
        <taxon>Bacteria</taxon>
        <taxon>Pseudomonadati</taxon>
        <taxon>Bacteroidota</taxon>
        <taxon>Chitinophagia</taxon>
        <taxon>Chitinophagales</taxon>
        <taxon>Chitinophagaceae</taxon>
        <taxon>Chitinophaga</taxon>
    </lineage>
</organism>
<reference evidence="1 2" key="1">
    <citation type="submission" date="2022-10" db="EMBL/GenBank/DDBJ databases">
        <title>Chitinophaga nivalis PC15 sp. nov., isolated from Pyeongchang county, South Korea.</title>
        <authorList>
            <person name="Trinh H.N."/>
        </authorList>
    </citation>
    <scope>NUCLEOTIDE SEQUENCE [LARGE SCALE GENOMIC DNA]</scope>
    <source>
        <strain evidence="1 2">PC14</strain>
    </source>
</reference>
<evidence type="ECO:0008006" key="3">
    <source>
        <dbReference type="Google" id="ProtNLM"/>
    </source>
</evidence>
<keyword evidence="2" id="KW-1185">Reference proteome</keyword>
<protein>
    <recommendedName>
        <fullName evidence="3">Growth inhibitor PemK</fullName>
    </recommendedName>
</protein>
<proteinExistence type="predicted"/>
<accession>A0ABT3IPL8</accession>
<sequence>MLEIKVIAARIHFATQRVIDTESAVFFVKTGEVFHGAACHVDVPGTGTLVVLLQVRGMQQDHTPSGNRKYFAADIIAVQSSQILPQVPHRQIGQKRPLLKLLSEEIAVVIATQLLLSRIQRE</sequence>
<dbReference type="Proteomes" id="UP001207742">
    <property type="component" value="Unassembled WGS sequence"/>
</dbReference>
<evidence type="ECO:0000313" key="1">
    <source>
        <dbReference type="EMBL" id="MCW3485893.1"/>
    </source>
</evidence>